<protein>
    <submittedName>
        <fullName evidence="4">Putative triacylglycerol lipase</fullName>
    </submittedName>
</protein>
<evidence type="ECO:0000313" key="4">
    <source>
        <dbReference type="EMBL" id="KAE9597621.1"/>
    </source>
</evidence>
<organism evidence="4 5">
    <name type="scientific">Lupinus albus</name>
    <name type="common">White lupine</name>
    <name type="synonym">Lupinus termis</name>
    <dbReference type="NCBI Taxonomy" id="3870"/>
    <lineage>
        <taxon>Eukaryota</taxon>
        <taxon>Viridiplantae</taxon>
        <taxon>Streptophyta</taxon>
        <taxon>Embryophyta</taxon>
        <taxon>Tracheophyta</taxon>
        <taxon>Spermatophyta</taxon>
        <taxon>Magnoliopsida</taxon>
        <taxon>eudicotyledons</taxon>
        <taxon>Gunneridae</taxon>
        <taxon>Pentapetalae</taxon>
        <taxon>rosids</taxon>
        <taxon>fabids</taxon>
        <taxon>Fabales</taxon>
        <taxon>Fabaceae</taxon>
        <taxon>Papilionoideae</taxon>
        <taxon>50 kb inversion clade</taxon>
        <taxon>genistoids sensu lato</taxon>
        <taxon>core genistoids</taxon>
        <taxon>Genisteae</taxon>
        <taxon>Lupinus</taxon>
    </lineage>
</organism>
<dbReference type="EMBL" id="WOCE01000016">
    <property type="protein sequence ID" value="KAE9597621.1"/>
    <property type="molecule type" value="Genomic_DNA"/>
</dbReference>
<accession>A0A6A5MUA4</accession>
<proteinExistence type="inferred from homology"/>
<dbReference type="InterPro" id="IPR036514">
    <property type="entry name" value="SGNH_hydro_sf"/>
</dbReference>
<dbReference type="InterPro" id="IPR051058">
    <property type="entry name" value="GDSL_Est/Lipase"/>
</dbReference>
<dbReference type="PANTHER" id="PTHR45648:SF1">
    <property type="entry name" value="GDSL ESTERASE_LIPASE"/>
    <property type="match status" value="1"/>
</dbReference>
<dbReference type="Gene3D" id="3.40.50.1110">
    <property type="entry name" value="SGNH hydrolase"/>
    <property type="match status" value="1"/>
</dbReference>
<dbReference type="Proteomes" id="UP000447434">
    <property type="component" value="Chromosome 16"/>
</dbReference>
<dbReference type="InterPro" id="IPR035669">
    <property type="entry name" value="SGNH_plant_lipase-like"/>
</dbReference>
<dbReference type="GO" id="GO:0016042">
    <property type="term" value="P:lipid catabolic process"/>
    <property type="evidence" value="ECO:0007669"/>
    <property type="project" value="UniProtKB-KW"/>
</dbReference>
<evidence type="ECO:0000256" key="3">
    <source>
        <dbReference type="ARBA" id="ARBA00022963"/>
    </source>
</evidence>
<dbReference type="OrthoDB" id="1600564at2759"/>
<dbReference type="GO" id="GO:0016788">
    <property type="term" value="F:hydrolase activity, acting on ester bonds"/>
    <property type="evidence" value="ECO:0007669"/>
    <property type="project" value="InterPro"/>
</dbReference>
<dbReference type="PANTHER" id="PTHR45648">
    <property type="entry name" value="GDSL LIPASE/ACYLHYDROLASE FAMILY PROTEIN (AFU_ORTHOLOGUE AFUA_4G14700)"/>
    <property type="match status" value="1"/>
</dbReference>
<dbReference type="CDD" id="cd01837">
    <property type="entry name" value="SGNH_plant_lipase_like"/>
    <property type="match status" value="1"/>
</dbReference>
<comment type="caution">
    <text evidence="4">The sequence shown here is derived from an EMBL/GenBank/DDBJ whole genome shotgun (WGS) entry which is preliminary data.</text>
</comment>
<sequence>MKAMALKCYNILVHLIVIVNMNLYRNAAAQKSGLGASFIFGDSLVDAGNNNYLSTLSKANIPPNGIDFKASGGNPTGRYTNGRTIGDIIGEELGQPNFAAPFLAPNATGKAILYGVNYASGGGGILNATGRIFVNRIGMDIQVDYFSITRKKIDKLLGESKAKQYISKQSIFSITVGANDFLNNYLLPILSIGARISQSPDSFIDDMINHFRVQLTRLYKMDARKFVIGNVGPIGCIPYQKTINQLNEDQCVDLANKLALQYNARLKDLLAELNDNLPGATFVLANVYDLVMELIDNYDKYGFTTSSRACCGNGGQFAGIIPCGPSSSICTDRYKHVFWDPYHPSEAANLILAKQLLDGDKRYISPLNLRQLRDL</sequence>
<reference evidence="5" key="1">
    <citation type="journal article" date="2020" name="Nat. Commun.">
        <title>Genome sequence of the cluster root forming white lupin.</title>
        <authorList>
            <person name="Hufnagel B."/>
            <person name="Marques A."/>
            <person name="Soriano A."/>
            <person name="Marques L."/>
            <person name="Divol F."/>
            <person name="Doumas P."/>
            <person name="Sallet E."/>
            <person name="Mancinotti D."/>
            <person name="Carrere S."/>
            <person name="Marande W."/>
            <person name="Arribat S."/>
            <person name="Keller J."/>
            <person name="Huneau C."/>
            <person name="Blein T."/>
            <person name="Aime D."/>
            <person name="Laguerre M."/>
            <person name="Taylor J."/>
            <person name="Schubert V."/>
            <person name="Nelson M."/>
            <person name="Geu-Flores F."/>
            <person name="Crespi M."/>
            <person name="Gallardo-Guerrero K."/>
            <person name="Delaux P.-M."/>
            <person name="Salse J."/>
            <person name="Berges H."/>
            <person name="Guyot R."/>
            <person name="Gouzy J."/>
            <person name="Peret B."/>
        </authorList>
    </citation>
    <scope>NUCLEOTIDE SEQUENCE [LARGE SCALE GENOMIC DNA]</scope>
    <source>
        <strain evidence="5">cv. Amiga</strain>
    </source>
</reference>
<evidence type="ECO:0000313" key="5">
    <source>
        <dbReference type="Proteomes" id="UP000447434"/>
    </source>
</evidence>
<gene>
    <name evidence="4" type="ORF">Lalb_Chr16g0388471</name>
</gene>
<keyword evidence="2" id="KW-0378">Hydrolase</keyword>
<dbReference type="InterPro" id="IPR001087">
    <property type="entry name" value="GDSL"/>
</dbReference>
<comment type="similarity">
    <text evidence="1">Belongs to the 'GDSL' lipolytic enzyme family.</text>
</comment>
<name>A0A6A5MUA4_LUPAL</name>
<dbReference type="AlphaFoldDB" id="A0A6A5MUA4"/>
<dbReference type="Pfam" id="PF00657">
    <property type="entry name" value="Lipase_GDSL"/>
    <property type="match status" value="1"/>
</dbReference>
<dbReference type="SUPFAM" id="SSF52266">
    <property type="entry name" value="SGNH hydrolase"/>
    <property type="match status" value="1"/>
</dbReference>
<evidence type="ECO:0000256" key="2">
    <source>
        <dbReference type="ARBA" id="ARBA00022801"/>
    </source>
</evidence>
<keyword evidence="3" id="KW-0443">Lipid metabolism</keyword>
<evidence type="ECO:0000256" key="1">
    <source>
        <dbReference type="ARBA" id="ARBA00008668"/>
    </source>
</evidence>
<keyword evidence="5" id="KW-1185">Reference proteome</keyword>
<keyword evidence="3" id="KW-0442">Lipid degradation</keyword>